<evidence type="ECO:0000256" key="1">
    <source>
        <dbReference type="SAM" id="Phobius"/>
    </source>
</evidence>
<evidence type="ECO:0000313" key="3">
    <source>
        <dbReference type="Proteomes" id="UP000266745"/>
    </source>
</evidence>
<keyword evidence="1" id="KW-0812">Transmembrane</keyword>
<name>A0A3G1B7V7_9ARCH</name>
<organism evidence="2 3">
    <name type="scientific">Candidatus Nitrosotenuis cloacae</name>
    <dbReference type="NCBI Taxonomy" id="1603555"/>
    <lineage>
        <taxon>Archaea</taxon>
        <taxon>Nitrososphaerota</taxon>
        <taxon>Candidatus Nitrosotenuis</taxon>
    </lineage>
</organism>
<dbReference type="RefSeq" id="WP_048186885.1">
    <property type="nucleotide sequence ID" value="NZ_CP011097.1"/>
</dbReference>
<keyword evidence="3" id="KW-1185">Reference proteome</keyword>
<keyword evidence="1" id="KW-0472">Membrane</keyword>
<gene>
    <name evidence="2" type="ORF">SU86_007270</name>
</gene>
<dbReference type="Proteomes" id="UP000266745">
    <property type="component" value="Chromosome"/>
</dbReference>
<dbReference type="EMBL" id="CP011097">
    <property type="protein sequence ID" value="AJZ76195.1"/>
    <property type="molecule type" value="Genomic_DNA"/>
</dbReference>
<proteinExistence type="predicted"/>
<keyword evidence="1" id="KW-1133">Transmembrane helix</keyword>
<dbReference type="KEGG" id="tah:SU86_007270"/>
<evidence type="ECO:0000313" key="2">
    <source>
        <dbReference type="EMBL" id="AJZ76195.1"/>
    </source>
</evidence>
<dbReference type="AlphaFoldDB" id="A0A3G1B7V7"/>
<sequence>MKNTAMTKKEEREEDFADKVWGFLIGSSFAVLKIVLILFLVFLAILGFLWLLSLLFPYLIEIVKNAVKNALGIG</sequence>
<protein>
    <submittedName>
        <fullName evidence="2">Uncharacterized protein</fullName>
    </submittedName>
</protein>
<reference evidence="2 3" key="1">
    <citation type="journal article" date="2016" name="Sci. Rep.">
        <title>A novel ammonia-oxidizing archaeon from wastewater treatment plant: Its enrichment, physiological and genomic characteristics.</title>
        <authorList>
            <person name="Li Y."/>
            <person name="Ding K."/>
            <person name="Wen X."/>
            <person name="Zhang B."/>
            <person name="Shen B."/>
            <person name="Yang Y."/>
        </authorList>
    </citation>
    <scope>NUCLEOTIDE SEQUENCE [LARGE SCALE GENOMIC DNA]</scope>
    <source>
        <strain evidence="2 3">SAT1</strain>
    </source>
</reference>
<dbReference type="GeneID" id="24874355"/>
<accession>A0A3G1B7V7</accession>
<feature type="transmembrane region" description="Helical" evidence="1">
    <location>
        <begin position="21"/>
        <end position="51"/>
    </location>
</feature>
<dbReference type="STRING" id="1603555.SU86_007270"/>